<organism evidence="1 2">
    <name type="scientific">Peribacillus huizhouensis</name>
    <dbReference type="NCBI Taxonomy" id="1501239"/>
    <lineage>
        <taxon>Bacteria</taxon>
        <taxon>Bacillati</taxon>
        <taxon>Bacillota</taxon>
        <taxon>Bacilli</taxon>
        <taxon>Bacillales</taxon>
        <taxon>Bacillaceae</taxon>
        <taxon>Peribacillus</taxon>
    </lineage>
</organism>
<accession>A0ABR6CR70</accession>
<dbReference type="Proteomes" id="UP000626697">
    <property type="component" value="Unassembled WGS sequence"/>
</dbReference>
<name>A0ABR6CR70_9BACI</name>
<evidence type="ECO:0000313" key="1">
    <source>
        <dbReference type="EMBL" id="MBA9027533.1"/>
    </source>
</evidence>
<keyword evidence="2" id="KW-1185">Reference proteome</keyword>
<dbReference type="EMBL" id="JACJHX010000008">
    <property type="protein sequence ID" value="MBA9027533.1"/>
    <property type="molecule type" value="Genomic_DNA"/>
</dbReference>
<evidence type="ECO:0000313" key="2">
    <source>
        <dbReference type="Proteomes" id="UP000626697"/>
    </source>
</evidence>
<comment type="caution">
    <text evidence="1">The sequence shown here is derived from an EMBL/GenBank/DDBJ whole genome shotgun (WGS) entry which is preliminary data.</text>
</comment>
<gene>
    <name evidence="1" type="ORF">HNP81_002823</name>
</gene>
<dbReference type="RefSeq" id="WP_182502982.1">
    <property type="nucleotide sequence ID" value="NZ_JACJHX010000008.1"/>
</dbReference>
<proteinExistence type="predicted"/>
<sequence>MAVYQRLLRLPNVTKGVSDSFVIRSSEYAIQGTLDPPTPYLKNRETGHTKIDESKLTFDFSAQKKAPPLR</sequence>
<protein>
    <submittedName>
        <fullName evidence="1">Uncharacterized protein</fullName>
    </submittedName>
</protein>
<reference evidence="1 2" key="1">
    <citation type="submission" date="2020-08" db="EMBL/GenBank/DDBJ databases">
        <title>Genomic Encyclopedia of Type Strains, Phase IV (KMG-IV): sequencing the most valuable type-strain genomes for metagenomic binning, comparative biology and taxonomic classification.</title>
        <authorList>
            <person name="Goeker M."/>
        </authorList>
    </citation>
    <scope>NUCLEOTIDE SEQUENCE [LARGE SCALE GENOMIC DNA]</scope>
    <source>
        <strain evidence="1 2">DSM 105481</strain>
    </source>
</reference>